<comment type="caution">
    <text evidence="1">The sequence shown here is derived from an EMBL/GenBank/DDBJ whole genome shotgun (WGS) entry which is preliminary data.</text>
</comment>
<dbReference type="AlphaFoldDB" id="A0A099I946"/>
<dbReference type="Proteomes" id="UP000030008">
    <property type="component" value="Unassembled WGS sequence"/>
</dbReference>
<name>A0A099I946_CLOIN</name>
<sequence>MLNEKEKKVLDNYKYALLSGTMTSEELHNLVVSSEAVATLTDVRKKKAAAGILACASGIPRCSEKGE</sequence>
<gene>
    <name evidence="1" type="ORF">CIAN88_06120</name>
</gene>
<accession>A0A099I946</accession>
<proteinExistence type="predicted"/>
<organism evidence="1 2">
    <name type="scientific">Clostridium innocuum</name>
    <dbReference type="NCBI Taxonomy" id="1522"/>
    <lineage>
        <taxon>Bacteria</taxon>
        <taxon>Bacillati</taxon>
        <taxon>Bacillota</taxon>
        <taxon>Clostridia</taxon>
        <taxon>Eubacteriales</taxon>
        <taxon>Clostridiaceae</taxon>
        <taxon>Clostridium</taxon>
    </lineage>
</organism>
<dbReference type="EMBL" id="JQIF01000023">
    <property type="protein sequence ID" value="KGJ54116.1"/>
    <property type="molecule type" value="Genomic_DNA"/>
</dbReference>
<dbReference type="RefSeq" id="WP_044904641.1">
    <property type="nucleotide sequence ID" value="NZ_JQIF01000023.1"/>
</dbReference>
<evidence type="ECO:0000313" key="1">
    <source>
        <dbReference type="EMBL" id="KGJ54116.1"/>
    </source>
</evidence>
<protein>
    <submittedName>
        <fullName evidence="1">Uncharacterized protein</fullName>
    </submittedName>
</protein>
<evidence type="ECO:0000313" key="2">
    <source>
        <dbReference type="Proteomes" id="UP000030008"/>
    </source>
</evidence>
<reference evidence="1 2" key="1">
    <citation type="submission" date="2014-08" db="EMBL/GenBank/DDBJ databases">
        <title>Clostridium innocuum, an unnegligible vancomycin-resistant pathogen causing extra-intestinal infections.</title>
        <authorList>
            <person name="Feng Y."/>
            <person name="Chiu C.-H."/>
        </authorList>
    </citation>
    <scope>NUCLEOTIDE SEQUENCE [LARGE SCALE GENOMIC DNA]</scope>
    <source>
        <strain evidence="1 2">AN88</strain>
    </source>
</reference>